<dbReference type="EMBL" id="JBDODL010003840">
    <property type="protein sequence ID" value="MES1922831.1"/>
    <property type="molecule type" value="Genomic_DNA"/>
</dbReference>
<feature type="domain" description="ADF-H" evidence="3">
    <location>
        <begin position="1"/>
        <end position="88"/>
    </location>
</feature>
<evidence type="ECO:0000259" key="3">
    <source>
        <dbReference type="PROSITE" id="PS51263"/>
    </source>
</evidence>
<comment type="similarity">
    <text evidence="1">Belongs to the actin-binding proteins ADF family.</text>
</comment>
<proteinExistence type="inferred from homology"/>
<evidence type="ECO:0000313" key="5">
    <source>
        <dbReference type="Proteomes" id="UP001439008"/>
    </source>
</evidence>
<dbReference type="PANTHER" id="PTHR11913">
    <property type="entry name" value="COFILIN-RELATED"/>
    <property type="match status" value="1"/>
</dbReference>
<dbReference type="Pfam" id="PF00241">
    <property type="entry name" value="Cofilin_ADF"/>
    <property type="match status" value="1"/>
</dbReference>
<reference evidence="4 5" key="1">
    <citation type="journal article" date="2024" name="BMC Biol.">
        <title>Comparative genomics of Ascetosporea gives new insight into the evolutionary basis for animal parasitism in Rhizaria.</title>
        <authorList>
            <person name="Hiltunen Thoren M."/>
            <person name="Onut-Brannstrom I."/>
            <person name="Alfjorden A."/>
            <person name="Peckova H."/>
            <person name="Swords F."/>
            <person name="Hooper C."/>
            <person name="Holzer A.S."/>
            <person name="Bass D."/>
            <person name="Burki F."/>
        </authorList>
    </citation>
    <scope>NUCLEOTIDE SEQUENCE [LARGE SCALE GENOMIC DNA]</scope>
    <source>
        <strain evidence="4">20-A016</strain>
    </source>
</reference>
<sequence>MDQSSNSSALEAFKKIKSNVHGSLRYLIYKIESPNKLIVSLKGDKSSRYRDLIDVLPNTESRFVVYDYRYISHDNRKCDKLYLIHWFL</sequence>
<keyword evidence="2" id="KW-0009">Actin-binding</keyword>
<evidence type="ECO:0000313" key="4">
    <source>
        <dbReference type="EMBL" id="MES1922831.1"/>
    </source>
</evidence>
<dbReference type="InterPro" id="IPR017904">
    <property type="entry name" value="ADF/Cofilin"/>
</dbReference>
<dbReference type="PROSITE" id="PS51263">
    <property type="entry name" value="ADF_H"/>
    <property type="match status" value="1"/>
</dbReference>
<dbReference type="Proteomes" id="UP001439008">
    <property type="component" value="Unassembled WGS sequence"/>
</dbReference>
<dbReference type="InterPro" id="IPR029006">
    <property type="entry name" value="ADF-H/Gelsolin-like_dom_sf"/>
</dbReference>
<evidence type="ECO:0000256" key="2">
    <source>
        <dbReference type="ARBA" id="ARBA00023203"/>
    </source>
</evidence>
<protein>
    <recommendedName>
        <fullName evidence="3">ADF-H domain-containing protein</fullName>
    </recommendedName>
</protein>
<evidence type="ECO:0000256" key="1">
    <source>
        <dbReference type="ARBA" id="ARBA00006844"/>
    </source>
</evidence>
<gene>
    <name evidence="4" type="ORF">MHBO_004359</name>
</gene>
<dbReference type="SUPFAM" id="SSF55753">
    <property type="entry name" value="Actin depolymerizing proteins"/>
    <property type="match status" value="1"/>
</dbReference>
<dbReference type="Gene3D" id="3.40.20.10">
    <property type="entry name" value="Severin"/>
    <property type="match status" value="1"/>
</dbReference>
<organism evidence="4 5">
    <name type="scientific">Bonamia ostreae</name>
    <dbReference type="NCBI Taxonomy" id="126728"/>
    <lineage>
        <taxon>Eukaryota</taxon>
        <taxon>Sar</taxon>
        <taxon>Rhizaria</taxon>
        <taxon>Endomyxa</taxon>
        <taxon>Ascetosporea</taxon>
        <taxon>Haplosporida</taxon>
        <taxon>Bonamia</taxon>
    </lineage>
</organism>
<dbReference type="InterPro" id="IPR002108">
    <property type="entry name" value="ADF-H"/>
</dbReference>
<accession>A0ABV2AT38</accession>
<comment type="caution">
    <text evidence="4">The sequence shown here is derived from an EMBL/GenBank/DDBJ whole genome shotgun (WGS) entry which is preliminary data.</text>
</comment>
<keyword evidence="5" id="KW-1185">Reference proteome</keyword>
<name>A0ABV2AT38_9EUKA</name>